<evidence type="ECO:0000313" key="2">
    <source>
        <dbReference type="EMBL" id="OPZ89227.1"/>
    </source>
</evidence>
<reference evidence="2" key="1">
    <citation type="submission" date="2017-02" db="EMBL/GenBank/DDBJ databases">
        <title>Delving into the versatile metabolic prowess of the omnipresent phylum Bacteroidetes.</title>
        <authorList>
            <person name="Nobu M.K."/>
            <person name="Mei R."/>
            <person name="Narihiro T."/>
            <person name="Kuroda K."/>
            <person name="Liu W.-T."/>
        </authorList>
    </citation>
    <scope>NUCLEOTIDE SEQUENCE</scope>
    <source>
        <strain evidence="2">ADurb.Bin417</strain>
    </source>
</reference>
<evidence type="ECO:0000256" key="1">
    <source>
        <dbReference type="SAM" id="Coils"/>
    </source>
</evidence>
<accession>A0A1V5M7M3</accession>
<comment type="caution">
    <text evidence="2">The sequence shown here is derived from an EMBL/GenBank/DDBJ whole genome shotgun (WGS) entry which is preliminary data.</text>
</comment>
<protein>
    <recommendedName>
        <fullName evidence="3">DUF5320 domain-containing protein</fullName>
    </recommendedName>
</protein>
<dbReference type="AlphaFoldDB" id="A0A1V5M7M3"/>
<dbReference type="Pfam" id="PF17253">
    <property type="entry name" value="DUF5320"/>
    <property type="match status" value="1"/>
</dbReference>
<organism evidence="2">
    <name type="scientific">candidate division TA06 bacterium ADurb.Bin417</name>
    <dbReference type="NCBI Taxonomy" id="1852828"/>
    <lineage>
        <taxon>Bacteria</taxon>
        <taxon>Bacteria division TA06</taxon>
    </lineage>
</organism>
<keyword evidence="1" id="KW-0175">Coiled coil</keyword>
<dbReference type="InterPro" id="IPR035205">
    <property type="entry name" value="DUF5320"/>
</dbReference>
<dbReference type="EMBL" id="MWAK01000394">
    <property type="protein sequence ID" value="OPZ89227.1"/>
    <property type="molecule type" value="Genomic_DNA"/>
</dbReference>
<gene>
    <name evidence="2" type="ORF">BWY73_01545</name>
</gene>
<proteinExistence type="predicted"/>
<feature type="coiled-coil region" evidence="1">
    <location>
        <begin position="90"/>
        <end position="117"/>
    </location>
</feature>
<dbReference type="Proteomes" id="UP000485484">
    <property type="component" value="Unassembled WGS sequence"/>
</dbReference>
<name>A0A1V5M7M3_UNCT6</name>
<evidence type="ECO:0008006" key="3">
    <source>
        <dbReference type="Google" id="ProtNLM"/>
    </source>
</evidence>
<sequence>MPRGDGTGPMGQGPMSGRAAGYCAGYAVPGYANQIPGRGLGRGAGRGYAAWGRGCFGGGRGWRNWYHATGLPGWMRYNYAAPAADPGLEKQALQNQVEILESQLDLVKKRISELEKAPEKE</sequence>